<gene>
    <name evidence="1" type="ORF">Hsar01_04068</name>
</gene>
<evidence type="ECO:0008006" key="3">
    <source>
        <dbReference type="Google" id="ProtNLM"/>
    </source>
</evidence>
<evidence type="ECO:0000313" key="1">
    <source>
        <dbReference type="EMBL" id="GAA5484818.1"/>
    </source>
</evidence>
<dbReference type="Proteomes" id="UP001476282">
    <property type="component" value="Unassembled WGS sequence"/>
</dbReference>
<comment type="caution">
    <text evidence="1">The sequence shown here is derived from an EMBL/GenBank/DDBJ whole genome shotgun (WGS) entry which is preliminary data.</text>
</comment>
<keyword evidence="2" id="KW-1185">Reference proteome</keyword>
<protein>
    <recommendedName>
        <fullName evidence="3">Transposase</fullName>
    </recommendedName>
</protein>
<reference evidence="1 2" key="1">
    <citation type="submission" date="2024-02" db="EMBL/GenBank/DDBJ databases">
        <title>Haloferula sargassicola NBRC 104335.</title>
        <authorList>
            <person name="Ichikawa N."/>
            <person name="Katano-Makiyama Y."/>
            <person name="Hidaka K."/>
        </authorList>
    </citation>
    <scope>NUCLEOTIDE SEQUENCE [LARGE SCALE GENOMIC DNA]</scope>
    <source>
        <strain evidence="1 2">NBRC 104335</strain>
    </source>
</reference>
<accession>A0ABP9UY73</accession>
<organism evidence="1 2">
    <name type="scientific">Haloferula sargassicola</name>
    <dbReference type="NCBI Taxonomy" id="490096"/>
    <lineage>
        <taxon>Bacteria</taxon>
        <taxon>Pseudomonadati</taxon>
        <taxon>Verrucomicrobiota</taxon>
        <taxon>Verrucomicrobiia</taxon>
        <taxon>Verrucomicrobiales</taxon>
        <taxon>Verrucomicrobiaceae</taxon>
        <taxon>Haloferula</taxon>
    </lineage>
</organism>
<dbReference type="EMBL" id="BAABRI010000037">
    <property type="protein sequence ID" value="GAA5484818.1"/>
    <property type="molecule type" value="Genomic_DNA"/>
</dbReference>
<evidence type="ECO:0000313" key="2">
    <source>
        <dbReference type="Proteomes" id="UP001476282"/>
    </source>
</evidence>
<name>A0ABP9UY73_9BACT</name>
<dbReference type="RefSeq" id="WP_353568930.1">
    <property type="nucleotide sequence ID" value="NZ_BAABRI010000037.1"/>
</dbReference>
<sequence>MNPLPLPAMALSLLEFRDRILRFRRVWESLAPEKVFSKVSYEKFCEETEESLAVRERILDLEIQLRGLRAERSAADRKSRGMMRRLVWSVAGDKNFGEDSGFYKALGFIPKSERKTGRVRRKGRKKR</sequence>
<proteinExistence type="predicted"/>